<dbReference type="KEGG" id="tig:THII_3125"/>
<dbReference type="Proteomes" id="UP000031623">
    <property type="component" value="Chromosome"/>
</dbReference>
<dbReference type="EMBL" id="AP014633">
    <property type="protein sequence ID" value="BAP57422.1"/>
    <property type="molecule type" value="Genomic_DNA"/>
</dbReference>
<dbReference type="STRING" id="40754.THII_3125"/>
<dbReference type="AlphaFoldDB" id="A0A090AN10"/>
<dbReference type="GO" id="GO:0030151">
    <property type="term" value="F:molybdenum ion binding"/>
    <property type="evidence" value="ECO:0007669"/>
    <property type="project" value="InterPro"/>
</dbReference>
<dbReference type="InterPro" id="IPR006975">
    <property type="entry name" value="NifQ"/>
</dbReference>
<name>A0A090AN10_9GAMM</name>
<gene>
    <name evidence="1" type="ORF">THII_3125</name>
</gene>
<organism evidence="1 2">
    <name type="scientific">Thioploca ingrica</name>
    <dbReference type="NCBI Taxonomy" id="40754"/>
    <lineage>
        <taxon>Bacteria</taxon>
        <taxon>Pseudomonadati</taxon>
        <taxon>Pseudomonadota</taxon>
        <taxon>Gammaproteobacteria</taxon>
        <taxon>Thiotrichales</taxon>
        <taxon>Thiotrichaceae</taxon>
        <taxon>Thioploca</taxon>
    </lineage>
</organism>
<sequence length="202" mass="22876">MNQNLAWPYATVAMTPNRPRAIDIYAQLMVHAADLPNEDLFAKMLASQTIGSGILPIYLGLRKSAFMALFQRHFPGATPPQISPMLVRCWSETRLAEREDITALLLEHRAEIDFSEVWLAEIVAAACMGGNHLWQDLGLWSRADVTQLMTQNFPTLAAKNVHDMKWKKFLYKQLCQQTGIYVCRAPSCEICVDYLHCFGAEE</sequence>
<accession>A0A090AN10</accession>
<protein>
    <submittedName>
        <fullName evidence="1">NifQ family protein</fullName>
    </submittedName>
</protein>
<keyword evidence="2" id="KW-1185">Reference proteome</keyword>
<reference evidence="1 2" key="1">
    <citation type="journal article" date="2014" name="ISME J.">
        <title>Ecophysiology of Thioploca ingrica as revealed by the complete genome sequence supplemented with proteomic evidence.</title>
        <authorList>
            <person name="Kojima H."/>
            <person name="Ogura Y."/>
            <person name="Yamamoto N."/>
            <person name="Togashi T."/>
            <person name="Mori H."/>
            <person name="Watanabe T."/>
            <person name="Nemoto F."/>
            <person name="Kurokawa K."/>
            <person name="Hayashi T."/>
            <person name="Fukui M."/>
        </authorList>
    </citation>
    <scope>NUCLEOTIDE SEQUENCE [LARGE SCALE GENOMIC DNA]</scope>
</reference>
<evidence type="ECO:0000313" key="1">
    <source>
        <dbReference type="EMBL" id="BAP57422.1"/>
    </source>
</evidence>
<dbReference type="HOGENOM" id="CLU_094545_2_0_6"/>
<dbReference type="GO" id="GO:0009399">
    <property type="term" value="P:nitrogen fixation"/>
    <property type="evidence" value="ECO:0007669"/>
    <property type="project" value="InterPro"/>
</dbReference>
<dbReference type="Pfam" id="PF04891">
    <property type="entry name" value="NifQ"/>
    <property type="match status" value="1"/>
</dbReference>
<proteinExistence type="predicted"/>
<evidence type="ECO:0000313" key="2">
    <source>
        <dbReference type="Proteomes" id="UP000031623"/>
    </source>
</evidence>